<proteinExistence type="predicted"/>
<dbReference type="CDD" id="cd06257">
    <property type="entry name" value="DnaJ"/>
    <property type="match status" value="1"/>
</dbReference>
<dbReference type="EMBL" id="JBBJCI010000370">
    <property type="protein sequence ID" value="KAK7232295.1"/>
    <property type="molecule type" value="Genomic_DNA"/>
</dbReference>
<dbReference type="InterPro" id="IPR003887">
    <property type="entry name" value="LEM_dom"/>
</dbReference>
<dbReference type="PROSITE" id="PS50800">
    <property type="entry name" value="SAP"/>
    <property type="match status" value="1"/>
</dbReference>
<comment type="caution">
    <text evidence="5">The sequence shown here is derived from an EMBL/GenBank/DDBJ whole genome shotgun (WGS) entry which is preliminary data.</text>
</comment>
<dbReference type="Pfam" id="PF00226">
    <property type="entry name" value="DnaJ"/>
    <property type="match status" value="1"/>
</dbReference>
<organism evidence="5 6">
    <name type="scientific">Aureococcus anophagefferens</name>
    <name type="common">Harmful bloom alga</name>
    <dbReference type="NCBI Taxonomy" id="44056"/>
    <lineage>
        <taxon>Eukaryota</taxon>
        <taxon>Sar</taxon>
        <taxon>Stramenopiles</taxon>
        <taxon>Ochrophyta</taxon>
        <taxon>Pelagophyceae</taxon>
        <taxon>Pelagomonadales</taxon>
        <taxon>Pelagomonadaceae</taxon>
        <taxon>Aureococcus</taxon>
    </lineage>
</organism>
<dbReference type="PROSITE" id="PS50954">
    <property type="entry name" value="LEM"/>
    <property type="match status" value="1"/>
</dbReference>
<dbReference type="PRINTS" id="PR00625">
    <property type="entry name" value="JDOMAIN"/>
</dbReference>
<dbReference type="SMART" id="SM00513">
    <property type="entry name" value="SAP"/>
    <property type="match status" value="1"/>
</dbReference>
<evidence type="ECO:0000259" key="2">
    <source>
        <dbReference type="PROSITE" id="PS50076"/>
    </source>
</evidence>
<keyword evidence="6" id="KW-1185">Reference proteome</keyword>
<dbReference type="PROSITE" id="PS50076">
    <property type="entry name" value="DNAJ_2"/>
    <property type="match status" value="1"/>
</dbReference>
<feature type="region of interest" description="Disordered" evidence="1">
    <location>
        <begin position="53"/>
        <end position="73"/>
    </location>
</feature>
<dbReference type="Gene3D" id="1.10.287.110">
    <property type="entry name" value="DnaJ domain"/>
    <property type="match status" value="1"/>
</dbReference>
<evidence type="ECO:0000313" key="5">
    <source>
        <dbReference type="EMBL" id="KAK7232295.1"/>
    </source>
</evidence>
<evidence type="ECO:0000259" key="3">
    <source>
        <dbReference type="PROSITE" id="PS50800"/>
    </source>
</evidence>
<protein>
    <submittedName>
        <fullName evidence="5">DnaJ-like protein</fullName>
    </submittedName>
</protein>
<accession>A0ABR1FK48</accession>
<gene>
    <name evidence="5" type="ORF">SO694_00030387</name>
</gene>
<dbReference type="InterPro" id="IPR003034">
    <property type="entry name" value="SAP_dom"/>
</dbReference>
<dbReference type="InterPro" id="IPR036869">
    <property type="entry name" value="J_dom_sf"/>
</dbReference>
<evidence type="ECO:0000313" key="6">
    <source>
        <dbReference type="Proteomes" id="UP001363151"/>
    </source>
</evidence>
<dbReference type="SUPFAM" id="SSF46565">
    <property type="entry name" value="Chaperone J-domain"/>
    <property type="match status" value="1"/>
</dbReference>
<evidence type="ECO:0000259" key="4">
    <source>
        <dbReference type="PROSITE" id="PS50954"/>
    </source>
</evidence>
<dbReference type="PANTHER" id="PTHR44825:SF1">
    <property type="entry name" value="DNAJ HOMOLOG SUBFAMILY C MEMBER 4"/>
    <property type="match status" value="1"/>
</dbReference>
<dbReference type="SMART" id="SM00271">
    <property type="entry name" value="DnaJ"/>
    <property type="match status" value="1"/>
</dbReference>
<dbReference type="InterPro" id="IPR052763">
    <property type="entry name" value="DnaJ_C4"/>
</dbReference>
<reference evidence="5 6" key="1">
    <citation type="submission" date="2024-03" db="EMBL/GenBank/DDBJ databases">
        <title>Aureococcus anophagefferens CCMP1851 and Kratosvirus quantuckense: Draft genome of a second virus-susceptible host strain in the model system.</title>
        <authorList>
            <person name="Chase E."/>
            <person name="Truchon A.R."/>
            <person name="Schepens W."/>
            <person name="Wilhelm S.W."/>
        </authorList>
    </citation>
    <scope>NUCLEOTIDE SEQUENCE [LARGE SCALE GENOMIC DNA]</scope>
    <source>
        <strain evidence="5 6">CCMP1851</strain>
    </source>
</reference>
<feature type="domain" description="SAP" evidence="3">
    <location>
        <begin position="165"/>
        <end position="199"/>
    </location>
</feature>
<dbReference type="InterPro" id="IPR001623">
    <property type="entry name" value="DnaJ_domain"/>
</dbReference>
<dbReference type="Proteomes" id="UP001363151">
    <property type="component" value="Unassembled WGS sequence"/>
</dbReference>
<name>A0ABR1FK48_AURAN</name>
<feature type="domain" description="LEM" evidence="4">
    <location>
        <begin position="162"/>
        <end position="202"/>
    </location>
</feature>
<evidence type="ECO:0000256" key="1">
    <source>
        <dbReference type="SAM" id="MobiDB-lite"/>
    </source>
</evidence>
<feature type="domain" description="J" evidence="2">
    <location>
        <begin position="70"/>
        <end position="135"/>
    </location>
</feature>
<sequence>MSRGKGGVEQITRYSTLAANSARRRTTLSFPPSRRGRILLSTTVAAEVVNATAPAEASAEAPAPPSRRETRYDALGLRRDATDAQIRSSSYRTMSKTCHPDVDPSEASRAKFDAINEAYATLKTAKTRDAYDYELRKEDLAEVGGALAAERSEKAPVDREAAADVAKLTRSDLRRILLRRGMDASGPRSELAKRVRKLDLSE</sequence>
<dbReference type="PANTHER" id="PTHR44825">
    <property type="match status" value="1"/>
</dbReference>